<evidence type="ECO:0000256" key="1">
    <source>
        <dbReference type="ARBA" id="ARBA00004141"/>
    </source>
</evidence>
<feature type="transmembrane region" description="Helical" evidence="6">
    <location>
        <begin position="104"/>
        <end position="122"/>
    </location>
</feature>
<accession>A0AAU7Y2E7</accession>
<proteinExistence type="predicted"/>
<dbReference type="InterPro" id="IPR004814">
    <property type="entry name" value="Oligopep_transpt"/>
</dbReference>
<feature type="transmembrane region" description="Helical" evidence="6">
    <location>
        <begin position="81"/>
        <end position="98"/>
    </location>
</feature>
<feature type="transmembrane region" description="Helical" evidence="6">
    <location>
        <begin position="14"/>
        <end position="36"/>
    </location>
</feature>
<feature type="transmembrane region" description="Helical" evidence="6">
    <location>
        <begin position="562"/>
        <end position="587"/>
    </location>
</feature>
<keyword evidence="4 6" id="KW-1133">Transmembrane helix</keyword>
<protein>
    <submittedName>
        <fullName evidence="7">Oligopeptide transporter, OPT family</fullName>
    </submittedName>
</protein>
<feature type="transmembrane region" description="Helical" evidence="6">
    <location>
        <begin position="426"/>
        <end position="446"/>
    </location>
</feature>
<dbReference type="GO" id="GO:0035673">
    <property type="term" value="F:oligopeptide transmembrane transporter activity"/>
    <property type="evidence" value="ECO:0007669"/>
    <property type="project" value="InterPro"/>
</dbReference>
<dbReference type="RefSeq" id="WP_350447257.1">
    <property type="nucleotide sequence ID" value="NZ_CP158373.1"/>
</dbReference>
<feature type="transmembrane region" description="Helical" evidence="6">
    <location>
        <begin position="231"/>
        <end position="252"/>
    </location>
</feature>
<feature type="transmembrane region" description="Helical" evidence="6">
    <location>
        <begin position="467"/>
        <end position="488"/>
    </location>
</feature>
<evidence type="ECO:0000256" key="2">
    <source>
        <dbReference type="ARBA" id="ARBA00022448"/>
    </source>
</evidence>
<dbReference type="GO" id="GO:0016020">
    <property type="term" value="C:membrane"/>
    <property type="evidence" value="ECO:0007669"/>
    <property type="project" value="UniProtKB-SubCell"/>
</dbReference>
<comment type="subcellular location">
    <subcellularLocation>
        <location evidence="1">Membrane</location>
        <topology evidence="1">Multi-pass membrane protein</topology>
    </subcellularLocation>
</comment>
<dbReference type="InterPro" id="IPR004813">
    <property type="entry name" value="OPT"/>
</dbReference>
<feature type="transmembrane region" description="Helical" evidence="6">
    <location>
        <begin position="272"/>
        <end position="292"/>
    </location>
</feature>
<evidence type="ECO:0000256" key="5">
    <source>
        <dbReference type="ARBA" id="ARBA00023136"/>
    </source>
</evidence>
<dbReference type="PANTHER" id="PTHR31645">
    <property type="entry name" value="OLIGOPEPTIDE TRANSPORTER YGL114W-RELATED"/>
    <property type="match status" value="1"/>
</dbReference>
<evidence type="ECO:0000256" key="4">
    <source>
        <dbReference type="ARBA" id="ARBA00022989"/>
    </source>
</evidence>
<feature type="transmembrane region" description="Helical" evidence="6">
    <location>
        <begin position="531"/>
        <end position="550"/>
    </location>
</feature>
<name>A0AAU7Y2E7_9PSED</name>
<feature type="transmembrane region" description="Helical" evidence="6">
    <location>
        <begin position="325"/>
        <end position="345"/>
    </location>
</feature>
<keyword evidence="2" id="KW-0813">Transport</keyword>
<feature type="transmembrane region" description="Helical" evidence="6">
    <location>
        <begin position="614"/>
        <end position="637"/>
    </location>
</feature>
<evidence type="ECO:0000256" key="3">
    <source>
        <dbReference type="ARBA" id="ARBA00022692"/>
    </source>
</evidence>
<dbReference type="Pfam" id="PF03169">
    <property type="entry name" value="OPT"/>
    <property type="match status" value="1"/>
</dbReference>
<dbReference type="PANTHER" id="PTHR31645:SF0">
    <property type="entry name" value="OLIGOPEPTIDE TRANSPORTER YGL114W-RELATED"/>
    <property type="match status" value="1"/>
</dbReference>
<feature type="transmembrane region" description="Helical" evidence="6">
    <location>
        <begin position="657"/>
        <end position="675"/>
    </location>
</feature>
<keyword evidence="3 6" id="KW-0812">Transmembrane</keyword>
<dbReference type="EMBL" id="CP158373">
    <property type="protein sequence ID" value="XBY63939.1"/>
    <property type="molecule type" value="Genomic_DNA"/>
</dbReference>
<reference evidence="7" key="1">
    <citation type="submission" date="2023-08" db="EMBL/GenBank/DDBJ databases">
        <title>Increased levels of nutrients transform a symbiont into a lethal pathobiont.</title>
        <authorList>
            <person name="Lachnit T."/>
            <person name="Ulrich L."/>
            <person name="Willmer F.M."/>
            <person name="Hasenbein T."/>
            <person name="Steiner L.X."/>
            <person name="Wolters M."/>
            <person name="Herbst E.M."/>
            <person name="Deines P."/>
        </authorList>
    </citation>
    <scope>NUCLEOTIDE SEQUENCE</scope>
    <source>
        <strain evidence="7">T3</strain>
    </source>
</reference>
<dbReference type="NCBIfam" id="TIGR00728">
    <property type="entry name" value="OPT_sfam"/>
    <property type="match status" value="1"/>
</dbReference>
<gene>
    <name evidence="7" type="ORF">ABS648_29075</name>
</gene>
<dbReference type="AlphaFoldDB" id="A0AAU7Y2E7"/>
<feature type="transmembrane region" description="Helical" evidence="6">
    <location>
        <begin position="357"/>
        <end position="381"/>
    </location>
</feature>
<evidence type="ECO:0000256" key="6">
    <source>
        <dbReference type="SAM" id="Phobius"/>
    </source>
</evidence>
<sequence length="681" mass="70597">MTDRVPDHLDLPELTLRGLVLGALITLVFTASNVYLGLKVGLTFASSIPAAVISMAVLRYFKGSNILENNMVQTQASAAGTLSSIIFILPGLLMIGYWAGFPFWQTAAICAIGGILGVLYTIPLRRVMVVQSELPYPEGVAAAEILRVGSDDEAATDGKPATRDKNEPGLRDILGGGLVAATFSLCSSGFKVLGEGISVWATTGQTAFRFTTGFSFALVGAGYLMGITAGIAILVGVLICWGVAVPLLTVNATPAAGQAISELATQLWSSQVRFLGAGTIGIAALWTLATLFKPMAQGVWTSLQAVRGKGEISTERTERDMSARAILLLAGILLLALFGVFGFFLHEAAPELTGLGFWGLVSGCVLFAFFFGFLIAAACGYMAGLVGSSSSPISGIGIIAVILVSLLILGMGSLESGLLQLAGGKVAIALALFTTAVVLAIAAISNDNLQDLKTGYLVGATPWRQQVALIVGCLAGALVIPPVLDLLYNAYGFAGALPREGMDPQQALAAPQATLLTAIASGIFKNALNWNMILIGVVLGVALILVDLALRRTSKASLPVLAVGLGIYLPPTIGMTLVIGAALGWLIDSRLQKRAIAAGQDPEAYAEVPRRRGVLLASGLIVGESLMGILLAGLIGGSGKDAPLALVGVGFTSTAEWLGLVIFVIVCVGFCRHVLRSQRSS</sequence>
<feature type="transmembrane region" description="Helical" evidence="6">
    <location>
        <begin position="393"/>
        <end position="414"/>
    </location>
</feature>
<keyword evidence="5 6" id="KW-0472">Membrane</keyword>
<evidence type="ECO:0000313" key="7">
    <source>
        <dbReference type="EMBL" id="XBY63939.1"/>
    </source>
</evidence>
<dbReference type="NCBIfam" id="TIGR00733">
    <property type="entry name" value="OPT family oligopeptide transporter"/>
    <property type="match status" value="1"/>
</dbReference>
<feature type="transmembrane region" description="Helical" evidence="6">
    <location>
        <begin position="508"/>
        <end position="524"/>
    </location>
</feature>
<organism evidence="7">
    <name type="scientific">Pseudomonas solani</name>
    <dbReference type="NCBI Taxonomy" id="2731552"/>
    <lineage>
        <taxon>Bacteria</taxon>
        <taxon>Pseudomonadati</taxon>
        <taxon>Pseudomonadota</taxon>
        <taxon>Gammaproteobacteria</taxon>
        <taxon>Pseudomonadales</taxon>
        <taxon>Pseudomonadaceae</taxon>
        <taxon>Pseudomonas</taxon>
    </lineage>
</organism>
<dbReference type="InterPro" id="IPR045035">
    <property type="entry name" value="YSL-like"/>
</dbReference>